<dbReference type="InterPro" id="IPR036390">
    <property type="entry name" value="WH_DNA-bd_sf"/>
</dbReference>
<keyword evidence="2 7" id="KW-0808">Transferase</keyword>
<evidence type="ECO:0000256" key="3">
    <source>
        <dbReference type="ARBA" id="ARBA00022691"/>
    </source>
</evidence>
<keyword evidence="1 7" id="KW-0489">Methyltransferase</keyword>
<evidence type="ECO:0000259" key="6">
    <source>
        <dbReference type="Pfam" id="PF08100"/>
    </source>
</evidence>
<dbReference type="InterPro" id="IPR029063">
    <property type="entry name" value="SAM-dependent_MTases_sf"/>
</dbReference>
<dbReference type="Pfam" id="PF00891">
    <property type="entry name" value="Methyltransf_2"/>
    <property type="match status" value="1"/>
</dbReference>
<name>A0A0D1LQ78_9MYCO</name>
<evidence type="ECO:0000256" key="4">
    <source>
        <dbReference type="PIRSR" id="PIRSR005739-1"/>
    </source>
</evidence>
<accession>A0A0D1LQ78</accession>
<dbReference type="GO" id="GO:0032259">
    <property type="term" value="P:methylation"/>
    <property type="evidence" value="ECO:0007669"/>
    <property type="project" value="UniProtKB-KW"/>
</dbReference>
<dbReference type="InterPro" id="IPR001077">
    <property type="entry name" value="COMT_C"/>
</dbReference>
<dbReference type="STRING" id="280871.TL10_04110"/>
<dbReference type="PIRSF" id="PIRSF005739">
    <property type="entry name" value="O-mtase"/>
    <property type="match status" value="1"/>
</dbReference>
<evidence type="ECO:0000256" key="1">
    <source>
        <dbReference type="ARBA" id="ARBA00022603"/>
    </source>
</evidence>
<keyword evidence="8" id="KW-1185">Reference proteome</keyword>
<dbReference type="PANTHER" id="PTHR43712:SF2">
    <property type="entry name" value="O-METHYLTRANSFERASE CICE"/>
    <property type="match status" value="1"/>
</dbReference>
<gene>
    <name evidence="7" type="ORF">TL10_04110</name>
</gene>
<evidence type="ECO:0000313" key="8">
    <source>
        <dbReference type="Proteomes" id="UP000032221"/>
    </source>
</evidence>
<dbReference type="Gene3D" id="1.10.287.1350">
    <property type="match status" value="1"/>
</dbReference>
<sequence>MANAQKPPPGWLIDGIGRVREGLSQLRQAVAPANLTMFEMVLGSWLTQAMYVASKLGIIDMLAAAPATAEDVARRVGSDPAATFRLLRALASNGVLKQERGGRFALTRLGQALRSDVPGSMAPMLQFIGHPKHWEHWGQLLYSVQTGKTSIEMLRGMAPFDYFETDPDLAAAFNNAMTGLSGMVIETLLPAYDFRSFGTIVDVGGGHGALLSAVLQQATDARGVLFDLPSVVAGAGPVLDSAGVSDRITVTGGSFFESVPAGGDAYLLKTIIHDWDEDSALAILRNIRSVMAPTGTVALIELVLPEGMPNHPGMLVDLEMLVTAGGRERTASQYAELLARAGLRQTRVVPTAGPMSLVEAVPVHD</sequence>
<dbReference type="CDD" id="cd02440">
    <property type="entry name" value="AdoMet_MTases"/>
    <property type="match status" value="1"/>
</dbReference>
<dbReference type="Gene3D" id="3.40.50.150">
    <property type="entry name" value="Vaccinia Virus protein VP39"/>
    <property type="match status" value="1"/>
</dbReference>
<dbReference type="GO" id="GO:0046983">
    <property type="term" value="F:protein dimerization activity"/>
    <property type="evidence" value="ECO:0007669"/>
    <property type="project" value="InterPro"/>
</dbReference>
<feature type="domain" description="O-methyltransferase C-terminal" evidence="5">
    <location>
        <begin position="137"/>
        <end position="343"/>
    </location>
</feature>
<feature type="active site" description="Proton acceptor" evidence="4">
    <location>
        <position position="273"/>
    </location>
</feature>
<organism evidence="7 8">
    <name type="scientific">Mycolicibacterium llatzerense</name>
    <dbReference type="NCBI Taxonomy" id="280871"/>
    <lineage>
        <taxon>Bacteria</taxon>
        <taxon>Bacillati</taxon>
        <taxon>Actinomycetota</taxon>
        <taxon>Actinomycetes</taxon>
        <taxon>Mycobacteriales</taxon>
        <taxon>Mycobacteriaceae</taxon>
        <taxon>Mycolicibacterium</taxon>
    </lineage>
</organism>
<dbReference type="SUPFAM" id="SSF53335">
    <property type="entry name" value="S-adenosyl-L-methionine-dependent methyltransferases"/>
    <property type="match status" value="1"/>
</dbReference>
<dbReference type="EMBL" id="JXST01000004">
    <property type="protein sequence ID" value="KIU18236.1"/>
    <property type="molecule type" value="Genomic_DNA"/>
</dbReference>
<evidence type="ECO:0000259" key="5">
    <source>
        <dbReference type="Pfam" id="PF00891"/>
    </source>
</evidence>
<feature type="domain" description="O-methyltransferase dimerisation" evidence="6">
    <location>
        <begin position="39"/>
        <end position="113"/>
    </location>
</feature>
<dbReference type="InterPro" id="IPR036388">
    <property type="entry name" value="WH-like_DNA-bd_sf"/>
</dbReference>
<dbReference type="AlphaFoldDB" id="A0A0D1LQ78"/>
<dbReference type="PATRIC" id="fig|280871.6.peg.837"/>
<dbReference type="Gene3D" id="1.10.10.10">
    <property type="entry name" value="Winged helix-like DNA-binding domain superfamily/Winged helix DNA-binding domain"/>
    <property type="match status" value="1"/>
</dbReference>
<dbReference type="PROSITE" id="PS51683">
    <property type="entry name" value="SAM_OMT_II"/>
    <property type="match status" value="1"/>
</dbReference>
<dbReference type="Pfam" id="PF08100">
    <property type="entry name" value="Dimerisation"/>
    <property type="match status" value="1"/>
</dbReference>
<keyword evidence="3" id="KW-0949">S-adenosyl-L-methionine</keyword>
<evidence type="ECO:0000256" key="2">
    <source>
        <dbReference type="ARBA" id="ARBA00022679"/>
    </source>
</evidence>
<dbReference type="InterPro" id="IPR012967">
    <property type="entry name" value="COMT_dimerisation"/>
</dbReference>
<comment type="caution">
    <text evidence="7">The sequence shown here is derived from an EMBL/GenBank/DDBJ whole genome shotgun (WGS) entry which is preliminary data.</text>
</comment>
<dbReference type="InterPro" id="IPR016461">
    <property type="entry name" value="COMT-like"/>
</dbReference>
<dbReference type="SUPFAM" id="SSF46785">
    <property type="entry name" value="Winged helix' DNA-binding domain"/>
    <property type="match status" value="1"/>
</dbReference>
<dbReference type="RefSeq" id="WP_082067830.1">
    <property type="nucleotide sequence ID" value="NZ_JXST01000004.1"/>
</dbReference>
<protein>
    <submittedName>
        <fullName evidence="7">Hydroxyneurosporene methyltransferase</fullName>
    </submittedName>
</protein>
<dbReference type="GO" id="GO:0008171">
    <property type="term" value="F:O-methyltransferase activity"/>
    <property type="evidence" value="ECO:0007669"/>
    <property type="project" value="InterPro"/>
</dbReference>
<evidence type="ECO:0000313" key="7">
    <source>
        <dbReference type="EMBL" id="KIU18236.1"/>
    </source>
</evidence>
<dbReference type="OrthoDB" id="4145676at2"/>
<reference evidence="7 8" key="1">
    <citation type="submission" date="2015-01" db="EMBL/GenBank/DDBJ databases">
        <title>Genome sequence of Mycobacterium llatzerense and Mycobacterium immunogenum recovered from brain abscess.</title>
        <authorList>
            <person name="Greninger A.L."/>
            <person name="Langelier C."/>
            <person name="Cunningham G."/>
            <person name="Chiu C.Y."/>
            <person name="Miller S."/>
        </authorList>
    </citation>
    <scope>NUCLEOTIDE SEQUENCE [LARGE SCALE GENOMIC DNA]</scope>
    <source>
        <strain evidence="7 8">CLUC14</strain>
    </source>
</reference>
<proteinExistence type="predicted"/>
<dbReference type="Proteomes" id="UP000032221">
    <property type="component" value="Unassembled WGS sequence"/>
</dbReference>
<dbReference type="PANTHER" id="PTHR43712">
    <property type="entry name" value="PUTATIVE (AFU_ORTHOLOGUE AFUA_4G14580)-RELATED"/>
    <property type="match status" value="1"/>
</dbReference>